<dbReference type="PANTHER" id="PTHR43592">
    <property type="entry name" value="CAAX AMINO TERMINAL PROTEASE"/>
    <property type="match status" value="1"/>
</dbReference>
<feature type="transmembrane region" description="Helical" evidence="1">
    <location>
        <begin position="267"/>
        <end position="293"/>
    </location>
</feature>
<dbReference type="EMBL" id="AP018203">
    <property type="protein sequence ID" value="BAY56801.1"/>
    <property type="molecule type" value="Genomic_DNA"/>
</dbReference>
<dbReference type="GO" id="GO:0080120">
    <property type="term" value="P:CAAX-box protein maturation"/>
    <property type="evidence" value="ECO:0007669"/>
    <property type="project" value="UniProtKB-ARBA"/>
</dbReference>
<name>A0A1Z4JJ95_LEPBY</name>
<dbReference type="PANTHER" id="PTHR43592:SF15">
    <property type="entry name" value="CAAX AMINO TERMINAL PROTEASE FAMILY PROTEIN"/>
    <property type="match status" value="1"/>
</dbReference>
<evidence type="ECO:0000259" key="2">
    <source>
        <dbReference type="Pfam" id="PF02517"/>
    </source>
</evidence>
<feature type="transmembrane region" description="Helical" evidence="1">
    <location>
        <begin position="222"/>
        <end position="244"/>
    </location>
</feature>
<organism evidence="3 4">
    <name type="scientific">Leptolyngbya boryana NIES-2135</name>
    <dbReference type="NCBI Taxonomy" id="1973484"/>
    <lineage>
        <taxon>Bacteria</taxon>
        <taxon>Bacillati</taxon>
        <taxon>Cyanobacteriota</taxon>
        <taxon>Cyanophyceae</taxon>
        <taxon>Leptolyngbyales</taxon>
        <taxon>Leptolyngbyaceae</taxon>
        <taxon>Leptolyngbya group</taxon>
        <taxon>Leptolyngbya</taxon>
    </lineage>
</organism>
<keyword evidence="1" id="KW-0472">Membrane</keyword>
<dbReference type="AlphaFoldDB" id="A0A1Z4JJ95"/>
<keyword evidence="4" id="KW-1185">Reference proteome</keyword>
<feature type="transmembrane region" description="Helical" evidence="1">
    <location>
        <begin position="436"/>
        <end position="469"/>
    </location>
</feature>
<evidence type="ECO:0000313" key="3">
    <source>
        <dbReference type="EMBL" id="BAY56801.1"/>
    </source>
</evidence>
<dbReference type="GO" id="GO:0004175">
    <property type="term" value="F:endopeptidase activity"/>
    <property type="evidence" value="ECO:0007669"/>
    <property type="project" value="UniProtKB-ARBA"/>
</dbReference>
<feature type="transmembrane region" description="Helical" evidence="1">
    <location>
        <begin position="314"/>
        <end position="335"/>
    </location>
</feature>
<feature type="transmembrane region" description="Helical" evidence="1">
    <location>
        <begin position="476"/>
        <end position="497"/>
    </location>
</feature>
<proteinExistence type="predicted"/>
<sequence>MTAKRILLWGLTFVAIAAITFDLIGSWSQPQFQSRLELAQNDLLLEAAEYRGNQTTPVLTDRTPQKTALKAYQDTRSSVEKAIVSAQSQIEEDSATDPIKVELAKQQTLRDELDIRIGILQTQQNQVEAALKSWATLKTTGSQTKKSSELRSTATTLTALWQNSLPPQAESILKQNLNGWFRNRALEKLYTLEQRETALNELRSLEQVESQSALTKWVTANAIPTIAMVLGFGLLLFLAGQWLLQRKQSLLVGTNLIKWTVPWDYEITWQVLVVGFFAVGQILIGQILLPTGLAVAKSAFQIDPTMFTVRDRAVLALITYVCLAAGGLGVLYASIKRFLSLEDNWFRFSLKGKWLLWGVGGYVAAYPLLVGVSWVNEKIWQGRGGSNPLLSIALEGQDGIAITLFFITAAILAPLFEETFFRGFLLPSLTRYFTTWQAIVLSGLIFAIVHLSLSEVAPLTVLGIILGFVYTRTQNLMASVLLHALWNSGTLLTLFLLGSTST</sequence>
<evidence type="ECO:0000313" key="4">
    <source>
        <dbReference type="Proteomes" id="UP000217895"/>
    </source>
</evidence>
<reference evidence="3 4" key="1">
    <citation type="submission" date="2017-06" db="EMBL/GenBank/DDBJ databases">
        <title>Genome sequencing of cyanobaciteial culture collection at National Institute for Environmental Studies (NIES).</title>
        <authorList>
            <person name="Hirose Y."/>
            <person name="Shimura Y."/>
            <person name="Fujisawa T."/>
            <person name="Nakamura Y."/>
            <person name="Kawachi M."/>
        </authorList>
    </citation>
    <scope>NUCLEOTIDE SEQUENCE [LARGE SCALE GENOMIC DNA]</scope>
    <source>
        <strain evidence="3 4">NIES-2135</strain>
    </source>
</reference>
<gene>
    <name evidence="3" type="ORF">NIES2135_36410</name>
</gene>
<feature type="transmembrane region" description="Helical" evidence="1">
    <location>
        <begin position="6"/>
        <end position="25"/>
    </location>
</feature>
<protein>
    <submittedName>
        <fullName evidence="3">Abortive infection protein</fullName>
    </submittedName>
</protein>
<feature type="transmembrane region" description="Helical" evidence="1">
    <location>
        <begin position="355"/>
        <end position="375"/>
    </location>
</feature>
<keyword evidence="1" id="KW-1133">Transmembrane helix</keyword>
<dbReference type="InterPro" id="IPR003675">
    <property type="entry name" value="Rce1/LyrA-like_dom"/>
</dbReference>
<keyword evidence="1" id="KW-0812">Transmembrane</keyword>
<feature type="domain" description="CAAX prenyl protease 2/Lysostaphin resistance protein A-like" evidence="2">
    <location>
        <begin position="402"/>
        <end position="488"/>
    </location>
</feature>
<evidence type="ECO:0000256" key="1">
    <source>
        <dbReference type="SAM" id="Phobius"/>
    </source>
</evidence>
<feature type="transmembrane region" description="Helical" evidence="1">
    <location>
        <begin position="396"/>
        <end position="416"/>
    </location>
</feature>
<accession>A0A1Z4JJ95</accession>
<dbReference type="Pfam" id="PF02517">
    <property type="entry name" value="Rce1-like"/>
    <property type="match status" value="1"/>
</dbReference>
<dbReference type="Proteomes" id="UP000217895">
    <property type="component" value="Chromosome"/>
</dbReference>